<keyword evidence="10" id="KW-1185">Reference proteome</keyword>
<dbReference type="EMBL" id="BAABFR010000006">
    <property type="protein sequence ID" value="GAA4385211.1"/>
    <property type="molecule type" value="Genomic_DNA"/>
</dbReference>
<dbReference type="Gene3D" id="1.20.1720.10">
    <property type="entry name" value="Multidrug resistance protein D"/>
    <property type="match status" value="1"/>
</dbReference>
<feature type="transmembrane region" description="Helical" evidence="7">
    <location>
        <begin position="341"/>
        <end position="364"/>
    </location>
</feature>
<reference evidence="10" key="1">
    <citation type="journal article" date="2019" name="Int. J. Syst. Evol. Microbiol.">
        <title>The Global Catalogue of Microorganisms (GCM) 10K type strain sequencing project: providing services to taxonomists for standard genome sequencing and annotation.</title>
        <authorList>
            <consortium name="The Broad Institute Genomics Platform"/>
            <consortium name="The Broad Institute Genome Sequencing Center for Infectious Disease"/>
            <person name="Wu L."/>
            <person name="Ma J."/>
        </authorList>
    </citation>
    <scope>NUCLEOTIDE SEQUENCE [LARGE SCALE GENOMIC DNA]</scope>
    <source>
        <strain evidence="10">JCM 17688</strain>
    </source>
</reference>
<dbReference type="RefSeq" id="WP_344990822.1">
    <property type="nucleotide sequence ID" value="NZ_BAABFR010000006.1"/>
</dbReference>
<comment type="caution">
    <text evidence="9">The sequence shown here is derived from an EMBL/GenBank/DDBJ whole genome shotgun (WGS) entry which is preliminary data.</text>
</comment>
<keyword evidence="3 7" id="KW-0812">Transmembrane</keyword>
<dbReference type="PANTHER" id="PTHR23501">
    <property type="entry name" value="MAJOR FACILITATOR SUPERFAMILY"/>
    <property type="match status" value="1"/>
</dbReference>
<dbReference type="Gene3D" id="1.20.1250.20">
    <property type="entry name" value="MFS general substrate transporter like domains"/>
    <property type="match status" value="1"/>
</dbReference>
<comment type="subcellular location">
    <subcellularLocation>
        <location evidence="1">Cell inner membrane</location>
        <topology evidence="1">Multi-pass membrane protein</topology>
    </subcellularLocation>
</comment>
<dbReference type="Pfam" id="PF07690">
    <property type="entry name" value="MFS_1"/>
    <property type="match status" value="2"/>
</dbReference>
<feature type="transmembrane region" description="Helical" evidence="7">
    <location>
        <begin position="81"/>
        <end position="103"/>
    </location>
</feature>
<evidence type="ECO:0000256" key="6">
    <source>
        <dbReference type="SAM" id="MobiDB-lite"/>
    </source>
</evidence>
<feature type="compositionally biased region" description="Polar residues" evidence="6">
    <location>
        <begin position="441"/>
        <end position="451"/>
    </location>
</feature>
<keyword evidence="4 7" id="KW-1133">Transmembrane helix</keyword>
<feature type="transmembrane region" description="Helical" evidence="7">
    <location>
        <begin position="243"/>
        <end position="267"/>
    </location>
</feature>
<evidence type="ECO:0000256" key="3">
    <source>
        <dbReference type="ARBA" id="ARBA00022692"/>
    </source>
</evidence>
<feature type="transmembrane region" description="Helical" evidence="7">
    <location>
        <begin position="144"/>
        <end position="161"/>
    </location>
</feature>
<gene>
    <name evidence="9" type="ORF">GCM10023147_06740</name>
</gene>
<evidence type="ECO:0000256" key="7">
    <source>
        <dbReference type="SAM" id="Phobius"/>
    </source>
</evidence>
<proteinExistence type="predicted"/>
<feature type="transmembrane region" description="Helical" evidence="7">
    <location>
        <begin position="205"/>
        <end position="222"/>
    </location>
</feature>
<protein>
    <submittedName>
        <fullName evidence="9">MFS transporter</fullName>
    </submittedName>
</protein>
<evidence type="ECO:0000313" key="10">
    <source>
        <dbReference type="Proteomes" id="UP001500635"/>
    </source>
</evidence>
<dbReference type="InterPro" id="IPR020846">
    <property type="entry name" value="MFS_dom"/>
</dbReference>
<feature type="transmembrane region" description="Helical" evidence="7">
    <location>
        <begin position="313"/>
        <end position="335"/>
    </location>
</feature>
<organism evidence="9 10">
    <name type="scientific">Tsukamurella soli</name>
    <dbReference type="NCBI Taxonomy" id="644556"/>
    <lineage>
        <taxon>Bacteria</taxon>
        <taxon>Bacillati</taxon>
        <taxon>Actinomycetota</taxon>
        <taxon>Actinomycetes</taxon>
        <taxon>Mycobacteriales</taxon>
        <taxon>Tsukamurellaceae</taxon>
        <taxon>Tsukamurella</taxon>
    </lineage>
</organism>
<feature type="transmembrane region" description="Helical" evidence="7">
    <location>
        <begin position="409"/>
        <end position="428"/>
    </location>
</feature>
<sequence length="451" mass="45952">MAQLDTNIVVAALPSIGRELGAPAAVAWVTAGYLLTVTVSTPIHAKLGDLLGRRFVFVLSLAVFGIGSLACASAPSMPALIAARALQGIGGGGLVVTAISALGEMFDRDELIRRQIWLTSVTAISALAGPPVGGLLAAGPGWRWIFLVNPPVCIVALVLAARGLPRRHQTGALAAFDTLGAILIAMVGGGIVALGSSHALATSPLWAPLIAVGVLAAIIAFVHTERRARSPLIPPSLFTVPTLARSITVTGLTGIALFGTFTFIPLAIQAGTGADGGRIGTLLLALTLGQHAVTTTFAVLARRHPQLTVWGRLGLVLGTVGLSLIAAVPVLPTHASPLPTVLAIIGMALAGAALGLSMQAYTLLAQTTAPHDSFGAAMGTLTFARQLGGSLGTAAFGWLLLTIPDRDRALTVVLAAAAIIIAAAIPYAPRRKTPASDDTRVQTQPAQQAKS</sequence>
<feature type="transmembrane region" description="Helical" evidence="7">
    <location>
        <begin position="173"/>
        <end position="193"/>
    </location>
</feature>
<feature type="transmembrane region" description="Helical" evidence="7">
    <location>
        <begin position="20"/>
        <end position="43"/>
    </location>
</feature>
<dbReference type="InterPro" id="IPR011701">
    <property type="entry name" value="MFS"/>
</dbReference>
<accession>A0ABP8J528</accession>
<feature type="region of interest" description="Disordered" evidence="6">
    <location>
        <begin position="431"/>
        <end position="451"/>
    </location>
</feature>
<dbReference type="SUPFAM" id="SSF103473">
    <property type="entry name" value="MFS general substrate transporter"/>
    <property type="match status" value="1"/>
</dbReference>
<feature type="transmembrane region" description="Helical" evidence="7">
    <location>
        <begin position="115"/>
        <end position="138"/>
    </location>
</feature>
<name>A0ABP8J528_9ACTN</name>
<evidence type="ECO:0000256" key="2">
    <source>
        <dbReference type="ARBA" id="ARBA00022448"/>
    </source>
</evidence>
<evidence type="ECO:0000313" key="9">
    <source>
        <dbReference type="EMBL" id="GAA4385211.1"/>
    </source>
</evidence>
<dbReference type="Proteomes" id="UP001500635">
    <property type="component" value="Unassembled WGS sequence"/>
</dbReference>
<keyword evidence="2" id="KW-0813">Transport</keyword>
<dbReference type="PROSITE" id="PS50850">
    <property type="entry name" value="MFS"/>
    <property type="match status" value="1"/>
</dbReference>
<evidence type="ECO:0000256" key="5">
    <source>
        <dbReference type="ARBA" id="ARBA00023136"/>
    </source>
</evidence>
<evidence type="ECO:0000259" key="8">
    <source>
        <dbReference type="PROSITE" id="PS50850"/>
    </source>
</evidence>
<evidence type="ECO:0000256" key="4">
    <source>
        <dbReference type="ARBA" id="ARBA00022989"/>
    </source>
</evidence>
<dbReference type="PANTHER" id="PTHR23501:SF191">
    <property type="entry name" value="VACUOLAR BASIC AMINO ACID TRANSPORTER 4"/>
    <property type="match status" value="1"/>
</dbReference>
<keyword evidence="5 7" id="KW-0472">Membrane</keyword>
<dbReference type="InterPro" id="IPR036259">
    <property type="entry name" value="MFS_trans_sf"/>
</dbReference>
<feature type="transmembrane region" description="Helical" evidence="7">
    <location>
        <begin position="55"/>
        <end position="75"/>
    </location>
</feature>
<feature type="transmembrane region" description="Helical" evidence="7">
    <location>
        <begin position="279"/>
        <end position="301"/>
    </location>
</feature>
<feature type="domain" description="Major facilitator superfamily (MFS) profile" evidence="8">
    <location>
        <begin position="1"/>
        <end position="432"/>
    </location>
</feature>
<feature type="transmembrane region" description="Helical" evidence="7">
    <location>
        <begin position="376"/>
        <end position="403"/>
    </location>
</feature>
<evidence type="ECO:0000256" key="1">
    <source>
        <dbReference type="ARBA" id="ARBA00004429"/>
    </source>
</evidence>